<feature type="signal peptide" evidence="1">
    <location>
        <begin position="1"/>
        <end position="34"/>
    </location>
</feature>
<evidence type="ECO:0000256" key="1">
    <source>
        <dbReference type="SAM" id="SignalP"/>
    </source>
</evidence>
<keyword evidence="1" id="KW-0732">Signal</keyword>
<evidence type="ECO:0000313" key="3">
    <source>
        <dbReference type="Proteomes" id="UP001530400"/>
    </source>
</evidence>
<feature type="chain" id="PRO_5044858387" description="Calmodulin" evidence="1">
    <location>
        <begin position="35"/>
        <end position="2877"/>
    </location>
</feature>
<evidence type="ECO:0000313" key="2">
    <source>
        <dbReference type="EMBL" id="KAL3788766.1"/>
    </source>
</evidence>
<gene>
    <name evidence="2" type="ORF">ACHAWO_008576</name>
</gene>
<reference evidence="2 3" key="1">
    <citation type="submission" date="2024-10" db="EMBL/GenBank/DDBJ databases">
        <title>Updated reference genomes for cyclostephanoid diatoms.</title>
        <authorList>
            <person name="Roberts W.R."/>
            <person name="Alverson A.J."/>
        </authorList>
    </citation>
    <scope>NUCLEOTIDE SEQUENCE [LARGE SCALE GENOMIC DNA]</scope>
    <source>
        <strain evidence="2 3">AJA010-31</strain>
    </source>
</reference>
<dbReference type="Proteomes" id="UP001530400">
    <property type="component" value="Unassembled WGS sequence"/>
</dbReference>
<protein>
    <recommendedName>
        <fullName evidence="4">Calmodulin</fullName>
    </recommendedName>
</protein>
<accession>A0ABD3PN76</accession>
<dbReference type="EMBL" id="JALLPJ020000550">
    <property type="protein sequence ID" value="KAL3788766.1"/>
    <property type="molecule type" value="Genomic_DNA"/>
</dbReference>
<name>A0ABD3PN76_9STRA</name>
<sequence length="2877" mass="314233">MDSPTRSISRGQRCNIRLKSFAVLLTCLYGALKCATYAEAAASEALLGGQYVPTTDVGFIEDLTELIEAISTEPNATKGQQFYTKYTPDSTFSLQSIGSSISSTILDTATNPLYALYLFGYYKSSNGNGSGDNSGVDRDSMVFLGEKVDYYGHTIITDEFTKPSGYDSQLNAETILVTNMWMATVQSLYDASVLCHTGPEGVDQLTYISPIDKAAAFYYGTQEDETDVETGGSLFAWAVRSRNRFVGETGYKPNDEINEGLTTLQGTLTDCLNVWETEVTDEQEYEMDKVVNILTGRMTVPLVQNLIYYANEVVKSESVDATVVDYMILYALVTLPPLRTCNSTSFDTLWSNFVTNAATLTTDVLSASLTIFFESFTCLGVTCELVGIPDDIILDIDFLPSCTDPQLDTNLLGYEGVYERMLESAVVDLDVLTIGALLEMEANDAAQNVYWWNKYGLSLSQTMDDVSLSDMATRDNHEFNTNAQYYDSEYVLDDLIISVIQKTGEFASASGVERRAVVEALLTTVVLPIYALDSMYNAIDICDIAQVEKAASEWDKAAASLIGFTESALFFNLGSQLCEFAPACTSAEVNTNLLQALNDGQDQLLNSDCISAQEKIYEIELMMQAVLIDAVAYYASSIQSNSTNTLYLAKGYAYATALYPLVQRDASEADTVLKNSLGVFGSADAGYMQSVLDALKAYVDGHNGLDCGFIHNIACSDRTATTSTAVTSITAIFTSPPGMVWPTYSPSATPQPSVVGGEGTYFPTYLPSVTARPTASGVLDGGVIAVSDGTVSAPLYSGAYTPTSNIDHIVNLVALLDEIEKPGTTKEAAQAFYTKEIEVGLSLQSLSTSSDWDYVIDINPLQVIYMYGLWVSGDGDNDSNGYSNKKFDDKDIAQYGDSIIMDGFNKRSGFDEKLTAETIRVTNVWMGMVTELYKAVESCRDGSAQDTEPGFNPVDHAAAFWFGSSQDGDGNSGGSLYAWAFRAGSNFIDQSAGVNLEIITALSDLQTQYANCKDPQTENVRDAAEAMSKDVLYVTRLMTVPLVQNFISDLATKSGKSANERDYLILYSLAILPQLSVCDEDVLKTLFTDLILNNASFDGSKFTETLQLIQDRYDCLGIHCSLVGTSTSADSTWPSCVDTTAPDYIPALAGYEPFSKASTELAKIDLDISTILSFIVMEANGAAWDIFNNGRNVVGNDGSYVSLAKLKVPQNPTVIDMFSQDNLALTEKIVQGIDYFENLTPLQNSAAASLSIATTDLHVAILDNMYQAIQSCRDGNDSLVVRALMDRAVALMIGWTEGRLETGSDIDGHLLYQIAQEVCEHFSSCGENGNSKINNRIILAFDNADGIISLQDCDKLEEEVGIIEDYLQAIILDNFAYHVKSVAQDERHFLLAHVSAYAILPLMRTLDSSSATVLESTVGAFPNDSYSSDSSETLYSALKSYVDIKGIDCEILASPICEGLTSSDIDEGSIAAPNDSGLTLAAGEYMPFTDVSYLSDLSLVVKNMCYSQDSMAAKSLYTTNYESLGFSLQSLSLTAKDVMSNEVLFNQYVYSFVDDVDKTDGSLLFDQLPAQEYGNTIISDAIDDNVALGCLSVKVLSIWMWVVHKLNDSIEECRTGDASTYGSIDKAAAFWIGSVSDVDNGGLLYELAETLGEQFSHTHGESMTTLNREIISRLNLAQTTYFVNSSKCTTDSNAVTELRKLVKEITSYMTAVLIQGFIHSMVGDVDKKEAWVELYGFAFMPHIALCGHEDLKQSLYDDIVKGSFTASKTSDIIDALHLQLNCLGLKCEDIGRHINADDSYPECDDGFVMKGYTPVNATKTIMPARLDLDAVAIHQLMSLEKYSAARDVYMNGLNYYDYDDESKFGFVSLHNLTQSETIGDTDFDTYQLYTDYLSKNPGNFVDDFILSALDKTDQFEESNPKQRELAVTTAIKSFVSFMSALEALNLAVYSCKENTQRSQNAWDGGVALLIGSIGNRDTSNSAMNQTKDGRMFFSISEGLCDHFDTCTEDGSTVTDDLVALLTQGQGYIKDSLCSNAFDNLGKILQSSEISLIQNAIYYAEESIDEDTLGAGFIAAMAVLPFVYEIDVDASIVIKKDMRMRTSSADGEAGAVLNAFAAFLNHPLSEIDCNDVSNVHQLCNDTEIPVSVNLDEPTIISDGLYTASNYVQDRATIALDIRDIEEKVKADDLYAAVNLYNDGLNSPTYSSVGQLTGKRSVSKFSTDAAKNMMTNPLYNRYLFGLSDRNQEFRGRPVTTYADSMVLELLYSGDRQQELAAPNAMVILNIWMQVIQKMYAAQTACKSGEGDPSLFIDEAAAYWIGDSQETGSSTQGHLLYALTEFLGQKYETSNKDSQSDINSRIIDQFNQAKSHMTLTQSCSASPLSHMKLKEIVDELTTLMVVPLLRGLFYYLSIRDATKTKVFATSVLPLFSTCSNSAYMELKGDLIDGDTNDVKKERVFSRIQSMYDCLELFAVLSGLTCDLVGFMTLNNYTHCQESTTHDEIVGFSYVGDHDAVVKHSKVDFDIKTIEAFMSNGLNVFPTNVDDLFGLGYEFYQYEEYSSSDVSIKSLATSDGRELVPSYAAFRRYFEEDLNYADTIISNAFEKKGIFASATKEDRKKVISFSMRYMVMHMAVLEKLYTSLDLCRDSQTSQAHDSLDAAAAYFAGLSEGEQDGGTYDGVLLFMLANRLCPHFGTCSSSGNAQVNEKIISLLYAAQGEIDVGACDSLAKTVKGIESALTVPLIQGTLLAALESDLYSYVSPVTSLVESQDLFPEGYALAQSVLPLIHDVDSNAASDIADVMVKSFPRSQNPNVAVSHAKVFRAVQAAVPKMNGLDCNLVGTIAGVSFCQGAAAARDSSGSQATLHYMLAALGTTLLFLI</sequence>
<evidence type="ECO:0008006" key="4">
    <source>
        <dbReference type="Google" id="ProtNLM"/>
    </source>
</evidence>
<organism evidence="2 3">
    <name type="scientific">Cyclotella atomus</name>
    <dbReference type="NCBI Taxonomy" id="382360"/>
    <lineage>
        <taxon>Eukaryota</taxon>
        <taxon>Sar</taxon>
        <taxon>Stramenopiles</taxon>
        <taxon>Ochrophyta</taxon>
        <taxon>Bacillariophyta</taxon>
        <taxon>Coscinodiscophyceae</taxon>
        <taxon>Thalassiosirophycidae</taxon>
        <taxon>Stephanodiscales</taxon>
        <taxon>Stephanodiscaceae</taxon>
        <taxon>Cyclotella</taxon>
    </lineage>
</organism>
<keyword evidence="3" id="KW-1185">Reference proteome</keyword>
<comment type="caution">
    <text evidence="2">The sequence shown here is derived from an EMBL/GenBank/DDBJ whole genome shotgun (WGS) entry which is preliminary data.</text>
</comment>
<proteinExistence type="predicted"/>